<protein>
    <submittedName>
        <fullName evidence="1">Uncharacterized protein</fullName>
    </submittedName>
</protein>
<gene>
    <name evidence="1" type="ORF">CLAFUR5_13977</name>
</gene>
<proteinExistence type="predicted"/>
<dbReference type="GeneID" id="71993855"/>
<dbReference type="RefSeq" id="XP_047768952.1">
    <property type="nucleotide sequence ID" value="XM_047913125.1"/>
</dbReference>
<reference evidence="1" key="2">
    <citation type="journal article" date="2022" name="Microb. Genom.">
        <title>A chromosome-scale genome assembly of the tomato pathogen Cladosporium fulvum reveals a compartmentalized genome architecture and the presence of a dispensable chromosome.</title>
        <authorList>
            <person name="Zaccaron A.Z."/>
            <person name="Chen L.H."/>
            <person name="Samaras A."/>
            <person name="Stergiopoulos I."/>
        </authorList>
    </citation>
    <scope>NUCLEOTIDE SEQUENCE</scope>
    <source>
        <strain evidence="1">Race5_Kim</strain>
    </source>
</reference>
<name>A0A9Q8PLE3_PASFU</name>
<reference evidence="1" key="1">
    <citation type="submission" date="2021-12" db="EMBL/GenBank/DDBJ databases">
        <authorList>
            <person name="Zaccaron A."/>
            <person name="Stergiopoulos I."/>
        </authorList>
    </citation>
    <scope>NUCLEOTIDE SEQUENCE</scope>
    <source>
        <strain evidence="1">Race5_Kim</strain>
    </source>
</reference>
<dbReference type="EMBL" id="CP090174">
    <property type="protein sequence ID" value="UJO24586.1"/>
    <property type="molecule type" value="Genomic_DNA"/>
</dbReference>
<dbReference type="KEGG" id="ffu:CLAFUR5_13977"/>
<sequence length="165" mass="19768">MGVYTRGNRPMLGFMPADSPSYQANRCRLLAKLPAELRLVIYEMVLKSTRIISWEWNTRTWRRYFLEQPEFLHVYPQIMTEALPIYERILHAEQVSYEEEADRERAKFTAHHWWHGPGSCPHSNGMCIWLDAKAQRAETGADEVKRLVRREVAYWRGIRDRLFWR</sequence>
<accession>A0A9Q8PLE3</accession>
<dbReference type="Proteomes" id="UP000756132">
    <property type="component" value="Chromosome 12"/>
</dbReference>
<organism evidence="1 2">
    <name type="scientific">Passalora fulva</name>
    <name type="common">Tomato leaf mold</name>
    <name type="synonym">Cladosporium fulvum</name>
    <dbReference type="NCBI Taxonomy" id="5499"/>
    <lineage>
        <taxon>Eukaryota</taxon>
        <taxon>Fungi</taxon>
        <taxon>Dikarya</taxon>
        <taxon>Ascomycota</taxon>
        <taxon>Pezizomycotina</taxon>
        <taxon>Dothideomycetes</taxon>
        <taxon>Dothideomycetidae</taxon>
        <taxon>Mycosphaerellales</taxon>
        <taxon>Mycosphaerellaceae</taxon>
        <taxon>Fulvia</taxon>
    </lineage>
</organism>
<evidence type="ECO:0000313" key="1">
    <source>
        <dbReference type="EMBL" id="UJO24586.1"/>
    </source>
</evidence>
<evidence type="ECO:0000313" key="2">
    <source>
        <dbReference type="Proteomes" id="UP000756132"/>
    </source>
</evidence>
<dbReference type="AlphaFoldDB" id="A0A9Q8PLE3"/>
<keyword evidence="2" id="KW-1185">Reference proteome</keyword>